<dbReference type="STRING" id="1196081.A0A364KM70"/>
<dbReference type="PANTHER" id="PTHR15885:SF1">
    <property type="entry name" value="COILED-COIL DOMAIN-CONTAINING PROTEIN 174"/>
    <property type="match status" value="1"/>
</dbReference>
<evidence type="ECO:0000256" key="2">
    <source>
        <dbReference type="SAM" id="MobiDB-lite"/>
    </source>
</evidence>
<dbReference type="RefSeq" id="XP_040729154.1">
    <property type="nucleotide sequence ID" value="XM_040879081.1"/>
</dbReference>
<feature type="compositionally biased region" description="Acidic residues" evidence="2">
    <location>
        <begin position="185"/>
        <end position="201"/>
    </location>
</feature>
<dbReference type="OrthoDB" id="333551at2759"/>
<reference evidence="3 4" key="1">
    <citation type="journal article" date="2017" name="Biotechnol. Biofuels">
        <title>Differential beta-glucosidase expression as a function of carbon source availability in Talaromyces amestolkiae: a genomic and proteomic approach.</title>
        <authorList>
            <person name="de Eugenio L.I."/>
            <person name="Mendez-Liter J.A."/>
            <person name="Nieto-Dominguez M."/>
            <person name="Alonso L."/>
            <person name="Gil-Munoz J."/>
            <person name="Barriuso J."/>
            <person name="Prieto A."/>
            <person name="Martinez M.J."/>
        </authorList>
    </citation>
    <scope>NUCLEOTIDE SEQUENCE [LARGE SCALE GENOMIC DNA]</scope>
    <source>
        <strain evidence="3 4">CIB</strain>
    </source>
</reference>
<feature type="compositionally biased region" description="Polar residues" evidence="2">
    <location>
        <begin position="102"/>
        <end position="115"/>
    </location>
</feature>
<dbReference type="GeneID" id="63789866"/>
<feature type="region of interest" description="Disordered" evidence="2">
    <location>
        <begin position="42"/>
        <end position="255"/>
    </location>
</feature>
<accession>A0A364KM70</accession>
<evidence type="ECO:0000313" key="4">
    <source>
        <dbReference type="Proteomes" id="UP000249363"/>
    </source>
</evidence>
<proteinExistence type="predicted"/>
<dbReference type="Pfam" id="PF13300">
    <property type="entry name" value="DUF4078"/>
    <property type="match status" value="1"/>
</dbReference>
<dbReference type="EMBL" id="MIKG01000001">
    <property type="protein sequence ID" value="RAO64637.1"/>
    <property type="molecule type" value="Genomic_DNA"/>
</dbReference>
<gene>
    <name evidence="3" type="ORF">BHQ10_000649</name>
</gene>
<organism evidence="3 4">
    <name type="scientific">Talaromyces amestolkiae</name>
    <dbReference type="NCBI Taxonomy" id="1196081"/>
    <lineage>
        <taxon>Eukaryota</taxon>
        <taxon>Fungi</taxon>
        <taxon>Dikarya</taxon>
        <taxon>Ascomycota</taxon>
        <taxon>Pezizomycotina</taxon>
        <taxon>Eurotiomycetes</taxon>
        <taxon>Eurotiomycetidae</taxon>
        <taxon>Eurotiales</taxon>
        <taxon>Trichocomaceae</taxon>
        <taxon>Talaromyces</taxon>
        <taxon>Talaromyces sect. Talaromyces</taxon>
    </lineage>
</organism>
<name>A0A364KM70_TALAM</name>
<feature type="compositionally biased region" description="Basic and acidic residues" evidence="2">
    <location>
        <begin position="87"/>
        <end position="101"/>
    </location>
</feature>
<feature type="region of interest" description="Disordered" evidence="2">
    <location>
        <begin position="314"/>
        <end position="349"/>
    </location>
</feature>
<feature type="region of interest" description="Disordered" evidence="2">
    <location>
        <begin position="1"/>
        <end position="25"/>
    </location>
</feature>
<feature type="compositionally biased region" description="Basic and acidic residues" evidence="2">
    <location>
        <begin position="173"/>
        <end position="184"/>
    </location>
</feature>
<dbReference type="GO" id="GO:0005634">
    <property type="term" value="C:nucleus"/>
    <property type="evidence" value="ECO:0007669"/>
    <property type="project" value="TreeGrafter"/>
</dbReference>
<dbReference type="PANTHER" id="PTHR15885">
    <property type="entry name" value="COILED-COIL DOMAIN-CONTAINING PROTEIN 174"/>
    <property type="match status" value="1"/>
</dbReference>
<feature type="region of interest" description="Disordered" evidence="2">
    <location>
        <begin position="279"/>
        <end position="298"/>
    </location>
</feature>
<dbReference type="InterPro" id="IPR025066">
    <property type="entry name" value="CCDC174-like"/>
</dbReference>
<keyword evidence="1" id="KW-0175">Coiled coil</keyword>
<comment type="caution">
    <text evidence="3">The sequence shown here is derived from an EMBL/GenBank/DDBJ whole genome shotgun (WGS) entry which is preliminary data.</text>
</comment>
<evidence type="ECO:0000256" key="1">
    <source>
        <dbReference type="ARBA" id="ARBA00023054"/>
    </source>
</evidence>
<keyword evidence="4" id="KW-1185">Reference proteome</keyword>
<evidence type="ECO:0000313" key="3">
    <source>
        <dbReference type="EMBL" id="RAO64637.1"/>
    </source>
</evidence>
<dbReference type="AlphaFoldDB" id="A0A364KM70"/>
<sequence>MTSNDAALYGIQRPKNGPSQKDITSSSTLAFTSHLSSLISKDAAFRPSSSKSTKDDNYKLARGRARPSKGGKPDLFAVHNKGALKRAAKDEATGEEYDAHGNKNSRQLHQSSDTIGTVDAFTLQKSKRRMQEKADLYENLRKGHHFAGGSSSDEDAEGGGGDEYTSRLRRKERNALVDFDRKWAEDEEKDADMQQEEDGDDGVGPLVDYEDEFGRSRRGTRAEAAQAARFRRQTQDAATVEEEDRSRPSRPSNLIYGETVQAHAFNPDAAIASQMAYLASKRDRSATPPESLHYDAEAEVRTRGTGFYKFSKDAKEREQEMHDLLNVRRETEKEREERGQRKAERDRIKDERRAKIRELRGKRQADQFLEGLGVPV</sequence>
<feature type="compositionally biased region" description="Basic and acidic residues" evidence="2">
    <location>
        <begin position="129"/>
        <end position="141"/>
    </location>
</feature>
<protein>
    <submittedName>
        <fullName evidence="3">Uncharacterized protein</fullName>
    </submittedName>
</protein>
<dbReference type="Proteomes" id="UP000249363">
    <property type="component" value="Unassembled WGS sequence"/>
</dbReference>